<dbReference type="EMBL" id="NOIF01000465">
    <property type="protein sequence ID" value="OZS41285.1"/>
    <property type="molecule type" value="Genomic_DNA"/>
</dbReference>
<evidence type="ECO:0000313" key="2">
    <source>
        <dbReference type="EMBL" id="OZS41285.1"/>
    </source>
</evidence>
<evidence type="ECO:0000313" key="3">
    <source>
        <dbReference type="Proteomes" id="UP000215999"/>
    </source>
</evidence>
<feature type="transmembrane region" description="Helical" evidence="1">
    <location>
        <begin position="80"/>
        <end position="98"/>
    </location>
</feature>
<proteinExistence type="predicted"/>
<dbReference type="Proteomes" id="UP000215999">
    <property type="component" value="Unassembled WGS sequence"/>
</dbReference>
<organism evidence="2 3">
    <name type="scientific">Photobacterium sanguinicancri</name>
    <dbReference type="NCBI Taxonomy" id="875932"/>
    <lineage>
        <taxon>Bacteria</taxon>
        <taxon>Pseudomonadati</taxon>
        <taxon>Pseudomonadota</taxon>
        <taxon>Gammaproteobacteria</taxon>
        <taxon>Vibrionales</taxon>
        <taxon>Vibrionaceae</taxon>
        <taxon>Photobacterium</taxon>
    </lineage>
</organism>
<gene>
    <name evidence="2" type="ORF">ASV53_24620</name>
</gene>
<keyword evidence="1" id="KW-1133">Transmembrane helix</keyword>
<name>A0ABX4FSF1_9GAMM</name>
<keyword evidence="1" id="KW-0472">Membrane</keyword>
<comment type="caution">
    <text evidence="2">The sequence shown here is derived from an EMBL/GenBank/DDBJ whole genome shotgun (WGS) entry which is preliminary data.</text>
</comment>
<evidence type="ECO:0000256" key="1">
    <source>
        <dbReference type="SAM" id="Phobius"/>
    </source>
</evidence>
<feature type="transmembrane region" description="Helical" evidence="1">
    <location>
        <begin position="20"/>
        <end position="38"/>
    </location>
</feature>
<reference evidence="2 3" key="1">
    <citation type="journal article" date="2016" name="Antonie Van Leeuwenhoek">
        <title>Photobacterium sanguinicancri sp. nov. isolated from marine animals.</title>
        <authorList>
            <person name="Gomez-Gil B."/>
            <person name="Roque A."/>
            <person name="Rotllant G."/>
            <person name="Romalde J.L."/>
            <person name="Doce A."/>
            <person name="Eggermont M."/>
            <person name="Defoirdt T."/>
        </authorList>
    </citation>
    <scope>NUCLEOTIDE SEQUENCE [LARGE SCALE GENOMIC DNA]</scope>
    <source>
        <strain evidence="2 3">CAIM 1827</strain>
    </source>
</reference>
<feature type="non-terminal residue" evidence="2">
    <location>
        <position position="136"/>
    </location>
</feature>
<accession>A0ABX4FSF1</accession>
<sequence>MVVFSYIVVSKLSRERIYLLFNYVSDVILLIAVAYILMHMSNGISSSDRIGFAGSGSITIGRVFSFGAIVYFHRIFTDRTLKSFVAIIALMLACYLTGSRGNFIFMLLAMSSLLFLSKALDRTLKVRILLGICVFI</sequence>
<protein>
    <submittedName>
        <fullName evidence="2">Uncharacterized protein</fullName>
    </submittedName>
</protein>
<keyword evidence="1" id="KW-0812">Transmembrane</keyword>
<keyword evidence="3" id="KW-1185">Reference proteome</keyword>
<feature type="transmembrane region" description="Helical" evidence="1">
    <location>
        <begin position="50"/>
        <end position="73"/>
    </location>
</feature>